<dbReference type="InterPro" id="IPR051803">
    <property type="entry name" value="TA_system_RelE-like_toxin"/>
</dbReference>
<keyword evidence="2" id="KW-1277">Toxin-antitoxin system</keyword>
<dbReference type="Proteomes" id="UP000620025">
    <property type="component" value="Unassembled WGS sequence"/>
</dbReference>
<proteinExistence type="inferred from homology"/>
<evidence type="ECO:0000313" key="3">
    <source>
        <dbReference type="EMBL" id="MBD8769324.1"/>
    </source>
</evidence>
<evidence type="ECO:0000256" key="2">
    <source>
        <dbReference type="ARBA" id="ARBA00022649"/>
    </source>
</evidence>
<gene>
    <name evidence="3" type="ORF">IFT38_07185</name>
</gene>
<dbReference type="EMBL" id="JACYWZ010000002">
    <property type="protein sequence ID" value="MBD8769324.1"/>
    <property type="molecule type" value="Genomic_DNA"/>
</dbReference>
<organism evidence="3 4">
    <name type="scientific">Pseudomonas coleopterorum</name>
    <dbReference type="NCBI Taxonomy" id="1605838"/>
    <lineage>
        <taxon>Bacteria</taxon>
        <taxon>Pseudomonadati</taxon>
        <taxon>Pseudomonadota</taxon>
        <taxon>Gammaproteobacteria</taxon>
        <taxon>Pseudomonadales</taxon>
        <taxon>Pseudomonadaceae</taxon>
        <taxon>Pseudomonas</taxon>
    </lineage>
</organism>
<name>A0ABR9BWA6_9PSED</name>
<reference evidence="3 4" key="1">
    <citation type="journal article" date="2020" name="FEMS Microbiol. Ecol.">
        <title>Temporal dynamics of bacterial communities during seed development and maturation.</title>
        <authorList>
            <person name="Chesneau G."/>
            <person name="Torres-Cortes G."/>
            <person name="Briand M."/>
            <person name="Darrasse A."/>
            <person name="Preveaux A."/>
            <person name="Marais C."/>
            <person name="Jacques M.A."/>
            <person name="Shade A."/>
            <person name="Barret M."/>
        </authorList>
    </citation>
    <scope>NUCLEOTIDE SEQUENCE [LARGE SCALE GENOMIC DNA]</scope>
    <source>
        <strain evidence="3 4">CFBP13599</strain>
    </source>
</reference>
<dbReference type="InterPro" id="IPR007712">
    <property type="entry name" value="RelE/ParE_toxin"/>
</dbReference>
<dbReference type="Gene3D" id="3.30.2310.20">
    <property type="entry name" value="RelE-like"/>
    <property type="match status" value="1"/>
</dbReference>
<sequence>MRIEWLTKALKHLDHEASFIAKDNELAASQFVSAVREGVDRLSRFPALGRKGRVGGTREWIMPDWPYVIPYRIEGDRLIILHIFHTRRALPSDW</sequence>
<keyword evidence="4" id="KW-1185">Reference proteome</keyword>
<dbReference type="RefSeq" id="WP_192066591.1">
    <property type="nucleotide sequence ID" value="NZ_JACYWY010000006.1"/>
</dbReference>
<comment type="similarity">
    <text evidence="1">Belongs to the RelE toxin family.</text>
</comment>
<protein>
    <submittedName>
        <fullName evidence="3">Type II toxin-antitoxin system RelE/ParE family toxin</fullName>
    </submittedName>
</protein>
<dbReference type="PANTHER" id="PTHR33755">
    <property type="entry name" value="TOXIN PARE1-RELATED"/>
    <property type="match status" value="1"/>
</dbReference>
<comment type="caution">
    <text evidence="3">The sequence shown here is derived from an EMBL/GenBank/DDBJ whole genome shotgun (WGS) entry which is preliminary data.</text>
</comment>
<evidence type="ECO:0000313" key="4">
    <source>
        <dbReference type="Proteomes" id="UP000620025"/>
    </source>
</evidence>
<dbReference type="InterPro" id="IPR035093">
    <property type="entry name" value="RelE/ParE_toxin_dom_sf"/>
</dbReference>
<dbReference type="Pfam" id="PF05016">
    <property type="entry name" value="ParE_toxin"/>
    <property type="match status" value="1"/>
</dbReference>
<accession>A0ABR9BWA6</accession>
<evidence type="ECO:0000256" key="1">
    <source>
        <dbReference type="ARBA" id="ARBA00006226"/>
    </source>
</evidence>